<dbReference type="Pfam" id="PF13715">
    <property type="entry name" value="CarbopepD_reg_2"/>
    <property type="match status" value="1"/>
</dbReference>
<sequence length="460" mass="52699">MKKLLLLFVFCPLLSIAQNINGTTISQKTNLPVENTNVFALSSKVGTTSDEKGQFSLKLLPQFKDDEILEFSHIGFTSLKIRLEDLKKRKFIVLLSEEIEDLSGLTINANHDLKLKSKLSFSTLAPLKYPLFSFGSFLKDGKIYVIGGDGSRESDAWKKLTREKADPTLKDLQDELRQNSTFLFYKGDFSTYNIKADSWETLPVKFTKRAYHNIHLYDNSIYVLGGKRISVNGKFEYLQDQIEVLDLNNKTIKTDNTNPHQAANFASFNYKDNIIVIGGSVKSTENGKKDFTSKVHLYNITSGYWYELDSMPTAKETTGILIDDKIYLIGGDDGKPVSKIETYNLLKQKWQTESELFSGLERPAITYHDNIIYFFEDLNMYVYDLKTKQLKEYAIELPLKYSAMYYYNNKLYILGGRTDKNYSKIPSSKVYSIDLNEFEITKPAKSKILFHEVNQAKGIE</sequence>
<dbReference type="PANTHER" id="PTHR46260:SF3">
    <property type="entry name" value="RING-TYPE DOMAIN-CONTAINING PROTEIN"/>
    <property type="match status" value="1"/>
</dbReference>
<comment type="caution">
    <text evidence="5">The sequence shown here is derived from an EMBL/GenBank/DDBJ whole genome shotgun (WGS) entry which is preliminary data.</text>
</comment>
<dbReference type="SUPFAM" id="SSF49464">
    <property type="entry name" value="Carboxypeptidase regulatory domain-like"/>
    <property type="match status" value="1"/>
</dbReference>
<dbReference type="InterPro" id="IPR006652">
    <property type="entry name" value="Kelch_1"/>
</dbReference>
<evidence type="ECO:0000256" key="1">
    <source>
        <dbReference type="ARBA" id="ARBA00022441"/>
    </source>
</evidence>
<dbReference type="InterPro" id="IPR008969">
    <property type="entry name" value="CarboxyPept-like_regulatory"/>
</dbReference>
<evidence type="ECO:0000313" key="7">
    <source>
        <dbReference type="Proteomes" id="UP000298340"/>
    </source>
</evidence>
<dbReference type="InterPro" id="IPR015915">
    <property type="entry name" value="Kelch-typ_b-propeller"/>
</dbReference>
<feature type="chain" id="PRO_5043204308" evidence="3">
    <location>
        <begin position="18"/>
        <end position="460"/>
    </location>
</feature>
<dbReference type="SMART" id="SM00612">
    <property type="entry name" value="Kelch"/>
    <property type="match status" value="2"/>
</dbReference>
<dbReference type="InterPro" id="IPR051746">
    <property type="entry name" value="Kelch_domain_containing_8"/>
</dbReference>
<evidence type="ECO:0000256" key="3">
    <source>
        <dbReference type="SAM" id="SignalP"/>
    </source>
</evidence>
<dbReference type="AlphaFoldDB" id="A0A4Y7U660"/>
<feature type="signal peptide" evidence="3">
    <location>
        <begin position="1"/>
        <end position="17"/>
    </location>
</feature>
<keyword evidence="1" id="KW-0880">Kelch repeat</keyword>
<dbReference type="EMBL" id="QWDN01000012">
    <property type="protein sequence ID" value="TEB41936.1"/>
    <property type="molecule type" value="Genomic_DNA"/>
</dbReference>
<protein>
    <submittedName>
        <fullName evidence="5">Galactose oxidase</fullName>
    </submittedName>
    <submittedName>
        <fullName evidence="4">Kelch motif protein</fullName>
    </submittedName>
</protein>
<dbReference type="SUPFAM" id="SSF117281">
    <property type="entry name" value="Kelch motif"/>
    <property type="match status" value="1"/>
</dbReference>
<dbReference type="Proteomes" id="UP000298340">
    <property type="component" value="Unassembled WGS sequence"/>
</dbReference>
<dbReference type="OrthoDB" id="996574at2"/>
<evidence type="ECO:0000313" key="4">
    <source>
        <dbReference type="EMBL" id="TCN51121.1"/>
    </source>
</evidence>
<name>A0A4Y7U660_9FLAO</name>
<evidence type="ECO:0000313" key="6">
    <source>
        <dbReference type="Proteomes" id="UP000295270"/>
    </source>
</evidence>
<reference evidence="4" key="3">
    <citation type="submission" date="2019-03" db="EMBL/GenBank/DDBJ databases">
        <authorList>
            <person name="Whitman W."/>
            <person name="Huntemann M."/>
            <person name="Clum A."/>
            <person name="Pillay M."/>
            <person name="Palaniappan K."/>
            <person name="Varghese N."/>
            <person name="Mikhailova N."/>
            <person name="Stamatis D."/>
            <person name="Reddy T."/>
            <person name="Daum C."/>
            <person name="Shapiro N."/>
            <person name="Ivanova N."/>
            <person name="Kyrpides N."/>
            <person name="Woyke T."/>
        </authorList>
    </citation>
    <scope>NUCLEOTIDE SEQUENCE</scope>
    <source>
        <strain evidence="4">P5626</strain>
    </source>
</reference>
<keyword evidence="6" id="KW-1185">Reference proteome</keyword>
<keyword evidence="3" id="KW-0732">Signal</keyword>
<dbReference type="Gene3D" id="2.120.10.80">
    <property type="entry name" value="Kelch-type beta propeller"/>
    <property type="match status" value="1"/>
</dbReference>
<gene>
    <name evidence="5" type="ORF">D0809_23145</name>
    <name evidence="4" type="ORF">EV142_11388</name>
</gene>
<proteinExistence type="predicted"/>
<dbReference type="Proteomes" id="UP000295270">
    <property type="component" value="Unassembled WGS sequence"/>
</dbReference>
<reference evidence="5 7" key="2">
    <citation type="journal article" date="2018" name="Syst. Appl. Microbiol.">
        <title>Flavobacterium circumlabens sp. nov. and Flavobacterium cupreum sp. nov., two psychrotrophic species isolated from Antarctic environmental samples.</title>
        <authorList>
            <person name="Kralova S."/>
            <person name="Busse H.J."/>
            <person name="Svec P."/>
            <person name="Maslanova I."/>
            <person name="Stankova E."/>
            <person name="Bartak M."/>
            <person name="Sedlacek I."/>
        </authorList>
    </citation>
    <scope>NUCLEOTIDE SEQUENCE [LARGE SCALE GENOMIC DNA]</scope>
    <source>
        <strain evidence="5 7">CCM 8828</strain>
    </source>
</reference>
<accession>A0A4Y7U660</accession>
<evidence type="ECO:0000256" key="2">
    <source>
        <dbReference type="ARBA" id="ARBA00022737"/>
    </source>
</evidence>
<keyword evidence="2" id="KW-0677">Repeat</keyword>
<dbReference type="Pfam" id="PF24681">
    <property type="entry name" value="Kelch_KLHDC2_KLHL20_DRC7"/>
    <property type="match status" value="1"/>
</dbReference>
<dbReference type="RefSeq" id="WP_132038200.1">
    <property type="nucleotide sequence ID" value="NZ_QWDN01000012.1"/>
</dbReference>
<evidence type="ECO:0000313" key="5">
    <source>
        <dbReference type="EMBL" id="TEB41936.1"/>
    </source>
</evidence>
<dbReference type="PANTHER" id="PTHR46260">
    <property type="entry name" value="RING-TYPE DOMAIN-CONTAINING PROTEIN"/>
    <property type="match status" value="1"/>
</dbReference>
<organism evidence="5 7">
    <name type="scientific">Flavobacterium circumlabens</name>
    <dbReference type="NCBI Taxonomy" id="2133765"/>
    <lineage>
        <taxon>Bacteria</taxon>
        <taxon>Pseudomonadati</taxon>
        <taxon>Bacteroidota</taxon>
        <taxon>Flavobacteriia</taxon>
        <taxon>Flavobacteriales</taxon>
        <taxon>Flavobacteriaceae</taxon>
        <taxon>Flavobacterium</taxon>
    </lineage>
</organism>
<dbReference type="EMBL" id="SLWA01000013">
    <property type="protein sequence ID" value="TCN51121.1"/>
    <property type="molecule type" value="Genomic_DNA"/>
</dbReference>
<reference evidence="4 6" key="1">
    <citation type="journal article" date="2015" name="Stand. Genomic Sci.">
        <title>Genomic Encyclopedia of Bacterial and Archaeal Type Strains, Phase III: the genomes of soil and plant-associated and newly described type strains.</title>
        <authorList>
            <person name="Whitman W.B."/>
            <person name="Woyke T."/>
            <person name="Klenk H.P."/>
            <person name="Zhou Y."/>
            <person name="Lilburn T.G."/>
            <person name="Beck B.J."/>
            <person name="De Vos P."/>
            <person name="Vandamme P."/>
            <person name="Eisen J.A."/>
            <person name="Garrity G."/>
            <person name="Hugenholtz P."/>
            <person name="Kyrpides N.C."/>
        </authorList>
    </citation>
    <scope>NUCLEOTIDE SEQUENCE [LARGE SCALE GENOMIC DNA]</scope>
    <source>
        <strain evidence="4 6">P5626</strain>
    </source>
</reference>